<feature type="transmembrane region" description="Helical" evidence="1">
    <location>
        <begin position="79"/>
        <end position="98"/>
    </location>
</feature>
<sequence length="392" mass="42853">MDILVVTTSYPLRKGSVSGVFVKKLAVQLSKFARITVVTPADDNTVVDSNIKVARYAPLRMQKLAHGPGGIPVALKSSFFAWTLLLPLIFSMLFQCIIHCRNKDAVLANWSVNGLLAGLAARLFGVPVITVLRGSDVHPNQSKGEKSLILHMAIKLSSKVVCVSERFYQLLSANYPKYQHKFVVISNGVDGEYLDLNSARSIDSSIPVLTTVGNLNPKKGVQDILEACSILHQRRVPFAFNIIGDGPDKNRLKEQAERLGIAESVNFIGSVPNEQIATYLESSTIFVFASYSEGRANVLLEAMASGLPIVASHIDANRELITDTENGVLFETGNPIDLAEKLTELINDNLVRKRLAGSARKFIIINGLSWESTGEKYQKLLISCIENAKCVA</sequence>
<keyword evidence="5" id="KW-1185">Reference proteome</keyword>
<dbReference type="RefSeq" id="WP_343856365.1">
    <property type="nucleotide sequence ID" value="NZ_BAAAFD010000001.1"/>
</dbReference>
<dbReference type="PANTHER" id="PTHR45947:SF3">
    <property type="entry name" value="SULFOQUINOVOSYL TRANSFERASE SQD2"/>
    <property type="match status" value="1"/>
</dbReference>
<keyword evidence="1" id="KW-1133">Transmembrane helix</keyword>
<dbReference type="InterPro" id="IPR050194">
    <property type="entry name" value="Glycosyltransferase_grp1"/>
</dbReference>
<dbReference type="InterPro" id="IPR028098">
    <property type="entry name" value="Glyco_trans_4-like_N"/>
</dbReference>
<accession>A0ABN1LDC4</accession>
<evidence type="ECO:0000259" key="2">
    <source>
        <dbReference type="Pfam" id="PF00534"/>
    </source>
</evidence>
<dbReference type="Pfam" id="PF13439">
    <property type="entry name" value="Glyco_transf_4"/>
    <property type="match status" value="1"/>
</dbReference>
<dbReference type="PANTHER" id="PTHR45947">
    <property type="entry name" value="SULFOQUINOVOSYL TRANSFERASE SQD2"/>
    <property type="match status" value="1"/>
</dbReference>
<feature type="transmembrane region" description="Helical" evidence="1">
    <location>
        <begin position="110"/>
        <end position="132"/>
    </location>
</feature>
<feature type="domain" description="Glycosyl transferase family 1" evidence="2">
    <location>
        <begin position="206"/>
        <end position="361"/>
    </location>
</feature>
<keyword evidence="1" id="KW-0472">Membrane</keyword>
<evidence type="ECO:0000259" key="3">
    <source>
        <dbReference type="Pfam" id="PF13439"/>
    </source>
</evidence>
<reference evidence="4 5" key="1">
    <citation type="journal article" date="2019" name="Int. J. Syst. Evol. Microbiol.">
        <title>The Global Catalogue of Microorganisms (GCM) 10K type strain sequencing project: providing services to taxonomists for standard genome sequencing and annotation.</title>
        <authorList>
            <consortium name="The Broad Institute Genomics Platform"/>
            <consortium name="The Broad Institute Genome Sequencing Center for Infectious Disease"/>
            <person name="Wu L."/>
            <person name="Ma J."/>
        </authorList>
    </citation>
    <scope>NUCLEOTIDE SEQUENCE [LARGE SCALE GENOMIC DNA]</scope>
    <source>
        <strain evidence="4 5">JCM 15896</strain>
    </source>
</reference>
<feature type="domain" description="Glycosyltransferase subfamily 4-like N-terminal" evidence="3">
    <location>
        <begin position="20"/>
        <end position="190"/>
    </location>
</feature>
<proteinExistence type="predicted"/>
<evidence type="ECO:0000313" key="4">
    <source>
        <dbReference type="EMBL" id="GAA0853408.1"/>
    </source>
</evidence>
<name>A0ABN1LDC4_9ALTE</name>
<dbReference type="Pfam" id="PF00534">
    <property type="entry name" value="Glycos_transf_1"/>
    <property type="match status" value="1"/>
</dbReference>
<evidence type="ECO:0000313" key="5">
    <source>
        <dbReference type="Proteomes" id="UP001500359"/>
    </source>
</evidence>
<protein>
    <submittedName>
        <fullName evidence="4">Uncharacterized protein</fullName>
    </submittedName>
</protein>
<dbReference type="SUPFAM" id="SSF53756">
    <property type="entry name" value="UDP-Glycosyltransferase/glycogen phosphorylase"/>
    <property type="match status" value="1"/>
</dbReference>
<evidence type="ECO:0000256" key="1">
    <source>
        <dbReference type="SAM" id="Phobius"/>
    </source>
</evidence>
<gene>
    <name evidence="4" type="ORF">GCM10009114_06100</name>
</gene>
<dbReference type="Proteomes" id="UP001500359">
    <property type="component" value="Unassembled WGS sequence"/>
</dbReference>
<comment type="caution">
    <text evidence="4">The sequence shown here is derived from an EMBL/GenBank/DDBJ whole genome shotgun (WGS) entry which is preliminary data.</text>
</comment>
<keyword evidence="1" id="KW-0812">Transmembrane</keyword>
<dbReference type="Gene3D" id="3.40.50.2000">
    <property type="entry name" value="Glycogen Phosphorylase B"/>
    <property type="match status" value="2"/>
</dbReference>
<organism evidence="4 5">
    <name type="scientific">Aliiglaciecola litoralis</name>
    <dbReference type="NCBI Taxonomy" id="582857"/>
    <lineage>
        <taxon>Bacteria</taxon>
        <taxon>Pseudomonadati</taxon>
        <taxon>Pseudomonadota</taxon>
        <taxon>Gammaproteobacteria</taxon>
        <taxon>Alteromonadales</taxon>
        <taxon>Alteromonadaceae</taxon>
        <taxon>Aliiglaciecola</taxon>
    </lineage>
</organism>
<dbReference type="InterPro" id="IPR001296">
    <property type="entry name" value="Glyco_trans_1"/>
</dbReference>
<dbReference type="EMBL" id="BAAAFD010000001">
    <property type="protein sequence ID" value="GAA0853408.1"/>
    <property type="molecule type" value="Genomic_DNA"/>
</dbReference>